<evidence type="ECO:0000259" key="2">
    <source>
        <dbReference type="Pfam" id="PF13229"/>
    </source>
</evidence>
<dbReference type="Proteomes" id="UP000302218">
    <property type="component" value="Chromosome"/>
</dbReference>
<organism evidence="3 4">
    <name type="scientific">Natrinema versiforme</name>
    <dbReference type="NCBI Taxonomy" id="88724"/>
    <lineage>
        <taxon>Archaea</taxon>
        <taxon>Methanobacteriati</taxon>
        <taxon>Methanobacteriota</taxon>
        <taxon>Stenosarchaea group</taxon>
        <taxon>Halobacteria</taxon>
        <taxon>Halobacteriales</taxon>
        <taxon>Natrialbaceae</taxon>
        <taxon>Natrinema</taxon>
    </lineage>
</organism>
<feature type="region of interest" description="Disordered" evidence="1">
    <location>
        <begin position="1"/>
        <end position="27"/>
    </location>
</feature>
<dbReference type="InterPro" id="IPR012334">
    <property type="entry name" value="Pectin_lyas_fold"/>
</dbReference>
<protein>
    <recommendedName>
        <fullName evidence="2">Right handed beta helix domain-containing protein</fullName>
    </recommendedName>
</protein>
<dbReference type="Gene3D" id="2.160.20.10">
    <property type="entry name" value="Single-stranded right-handed beta-helix, Pectin lyase-like"/>
    <property type="match status" value="1"/>
</dbReference>
<dbReference type="InterPro" id="IPR039448">
    <property type="entry name" value="Beta_helix"/>
</dbReference>
<feature type="domain" description="Right handed beta helix" evidence="2">
    <location>
        <begin position="300"/>
        <end position="366"/>
    </location>
</feature>
<dbReference type="EMBL" id="CP040330">
    <property type="protein sequence ID" value="QCS42473.1"/>
    <property type="molecule type" value="Genomic_DNA"/>
</dbReference>
<dbReference type="KEGG" id="nvr:FEJ81_08905"/>
<dbReference type="Pfam" id="PF13229">
    <property type="entry name" value="Beta_helix"/>
    <property type="match status" value="1"/>
</dbReference>
<gene>
    <name evidence="3" type="ORF">FEJ81_08905</name>
</gene>
<evidence type="ECO:0000313" key="4">
    <source>
        <dbReference type="Proteomes" id="UP000302218"/>
    </source>
</evidence>
<evidence type="ECO:0000256" key="1">
    <source>
        <dbReference type="SAM" id="MobiDB-lite"/>
    </source>
</evidence>
<dbReference type="SUPFAM" id="SSF51126">
    <property type="entry name" value="Pectin lyase-like"/>
    <property type="match status" value="2"/>
</dbReference>
<name>A0A4P8WK55_9EURY</name>
<evidence type="ECO:0000313" key="3">
    <source>
        <dbReference type="EMBL" id="QCS42473.1"/>
    </source>
</evidence>
<dbReference type="InterPro" id="IPR011050">
    <property type="entry name" value="Pectin_lyase_fold/virulence"/>
</dbReference>
<dbReference type="AlphaFoldDB" id="A0A4P8WK55"/>
<accession>A0A4P8WK55</accession>
<reference evidence="4" key="1">
    <citation type="submission" date="2019-05" db="EMBL/GenBank/DDBJ databases">
        <title>Genome sequence and methylation pattern of the halophilic Archaeon Natrinema versiforme BOL5-4.</title>
        <authorList>
            <person name="DasSarma P."/>
            <person name="Anton B.P."/>
            <person name="DasSarma S.L."/>
            <person name="Martinez F.L."/>
            <person name="Guzman D."/>
            <person name="Roberts R.J."/>
            <person name="DasSarma S."/>
        </authorList>
    </citation>
    <scope>NUCLEOTIDE SEQUENCE [LARGE SCALE GENOMIC DNA]</scope>
    <source>
        <strain evidence="4">BOL5-4</strain>
    </source>
</reference>
<sequence>MQVRDSLDVMEDDHQRDQSTSTAGKTTRRSYVRLLGAVGLGGALTGVAATGSQSGVAAAQSNGNGTGSAGGIRVSDSGTMVGDDVAQLDFGASFSATESGSDTVTVGSETNPNIVNVREDLGVEPEGDDLWAAIEDHYTSFEPTDRNHCYEIPAGTWHVETDNIHFDAHEFLGIVGAPFAVLEVADQDVDRLMTVGSLDASLPHAQRTVMRDLQVDIRGDYDAGIARWFTYRYGHMENISMRGKRDKFNPQYGGDRHTILVDGVRPSTTNVISGCHLNNGDTKYDRSTHVGHAIPFSSDVYNHGTNYWEGCQVSGYIDNGIYVSGDDGRNIVTGCHVRNCAGASIRIGPNDHVQDCQITMTEHPGFPWSGLWLENGGGQLVSQLLVNNQIKKDTEIVRLTQDGPARLTDVHITDEGTDGRAIRVNDNDDAPTAFDGCTITDRSSPSTADYAVYVRSSNVSFDDCEFDIAPQSSTDRHGVFVTDGGDDLDRLTLENCTIDADGASLRFAESGADHTVESSFFEGLVMSDPETTLSSVLWTGNRHRGETAFRGERSQWQGDFNFGFDV</sequence>
<proteinExistence type="predicted"/>